<keyword evidence="2" id="KW-1185">Reference proteome</keyword>
<dbReference type="Proteomes" id="UP000644441">
    <property type="component" value="Unassembled WGS sequence"/>
</dbReference>
<dbReference type="InterPro" id="IPR009100">
    <property type="entry name" value="AcylCoA_DH/oxidase_NM_dom_sf"/>
</dbReference>
<dbReference type="SUPFAM" id="SSF56645">
    <property type="entry name" value="Acyl-CoA dehydrogenase NM domain-like"/>
    <property type="match status" value="1"/>
</dbReference>
<dbReference type="Gene3D" id="2.40.110.10">
    <property type="entry name" value="Butyryl-CoA Dehydrogenase, subunit A, domain 2"/>
    <property type="match status" value="1"/>
</dbReference>
<evidence type="ECO:0008006" key="3">
    <source>
        <dbReference type="Google" id="ProtNLM"/>
    </source>
</evidence>
<gene>
    <name evidence="1" type="ORF">ISO4_01225</name>
</gene>
<dbReference type="EMBL" id="ARXR01000007">
    <property type="protein sequence ID" value="MBF5052623.1"/>
    <property type="molecule type" value="Genomic_DNA"/>
</dbReference>
<comment type="caution">
    <text evidence="1">The sequence shown here is derived from an EMBL/GenBank/DDBJ whole genome shotgun (WGS) entry which is preliminary data.</text>
</comment>
<proteinExistence type="predicted"/>
<reference evidence="1 2" key="1">
    <citation type="submission" date="2012-09" db="EMBL/GenBank/DDBJ databases">
        <title>Genome Sequence of alkane-degrading Bacterium Alcanivorax venustensis ISO4.</title>
        <authorList>
            <person name="Lai Q."/>
            <person name="Shao Z."/>
        </authorList>
    </citation>
    <scope>NUCLEOTIDE SEQUENCE [LARGE SCALE GENOMIC DNA]</scope>
    <source>
        <strain evidence="1 2">ISO4</strain>
    </source>
</reference>
<dbReference type="InterPro" id="IPR046373">
    <property type="entry name" value="Acyl-CoA_Oxase/DH_mid-dom_sf"/>
</dbReference>
<dbReference type="RefSeq" id="WP_194855535.1">
    <property type="nucleotide sequence ID" value="NZ_ARXR01000007.1"/>
</dbReference>
<accession>A0ABS0AEQ0</accession>
<name>A0ABS0AEQ0_9GAMM</name>
<protein>
    <recommendedName>
        <fullName evidence="3">Acyl-CoA dehydrogenase</fullName>
    </recommendedName>
</protein>
<evidence type="ECO:0000313" key="1">
    <source>
        <dbReference type="EMBL" id="MBF5052623.1"/>
    </source>
</evidence>
<organism evidence="1 2">
    <name type="scientific">Alloalcanivorax venustensis ISO4</name>
    <dbReference type="NCBI Taxonomy" id="1177184"/>
    <lineage>
        <taxon>Bacteria</taxon>
        <taxon>Pseudomonadati</taxon>
        <taxon>Pseudomonadota</taxon>
        <taxon>Gammaproteobacteria</taxon>
        <taxon>Oceanospirillales</taxon>
        <taxon>Alcanivoracaceae</taxon>
        <taxon>Alloalcanivorax</taxon>
    </lineage>
</organism>
<evidence type="ECO:0000313" key="2">
    <source>
        <dbReference type="Proteomes" id="UP000644441"/>
    </source>
</evidence>
<sequence length="313" mass="33599">MTMNDDLTFCLTRPTEVPAPDGLQAWCEQWRRLAAERHDAVGLALRGGFAADRVGWAFAAGYQSALRQLIQVNGGTVDDHELLAMCATEAGGNRPRDIETRFLDGGPGGVTVSGRKTWTTLGSACTGLLVVGRVDGGGDNERPALKIAKVDTHAQGVSLVEKPPLEFVPEVPHVAAVFDGAKADAVLPGDGYSDFVKPFRTVEDTFIALAVQAWLVREGRARGWPRSFLESLIASQAGLAAVAAQPAGAPATHIALAGALARTNDLYQQADALWADERDAAAERWRRDRPLFQVAGKPRALRAQRAWETVELN</sequence>